<proteinExistence type="predicted"/>
<dbReference type="SUPFAM" id="SSF50475">
    <property type="entry name" value="FMN-binding split barrel"/>
    <property type="match status" value="1"/>
</dbReference>
<keyword evidence="5" id="KW-1185">Reference proteome</keyword>
<feature type="region of interest" description="Disordered" evidence="2">
    <location>
        <begin position="1"/>
        <end position="35"/>
    </location>
</feature>
<reference evidence="4" key="1">
    <citation type="submission" date="2022-06" db="EMBL/GenBank/DDBJ databases">
        <title>Sequencing the genomes of 1000 actinobacteria strains.</title>
        <authorList>
            <person name="Klenk H.-P."/>
        </authorList>
    </citation>
    <scope>NUCLEOTIDE SEQUENCE</scope>
    <source>
        <strain evidence="4">DSM 22016</strain>
    </source>
</reference>
<evidence type="ECO:0000313" key="4">
    <source>
        <dbReference type="EMBL" id="MCP2370920.1"/>
    </source>
</evidence>
<dbReference type="Proteomes" id="UP001139722">
    <property type="component" value="Unassembled WGS sequence"/>
</dbReference>
<evidence type="ECO:0000256" key="1">
    <source>
        <dbReference type="ARBA" id="ARBA00023002"/>
    </source>
</evidence>
<protein>
    <submittedName>
        <fullName evidence="4">PPOX class probable F420-dependent enzyme</fullName>
    </submittedName>
</protein>
<organism evidence="4 5">
    <name type="scientific">Agromyces terreus</name>
    <dbReference type="NCBI Taxonomy" id="424795"/>
    <lineage>
        <taxon>Bacteria</taxon>
        <taxon>Bacillati</taxon>
        <taxon>Actinomycetota</taxon>
        <taxon>Actinomycetes</taxon>
        <taxon>Micrococcales</taxon>
        <taxon>Microbacteriaceae</taxon>
        <taxon>Agromyces</taxon>
    </lineage>
</organism>
<dbReference type="GO" id="GO:0070967">
    <property type="term" value="F:coenzyme F420 binding"/>
    <property type="evidence" value="ECO:0007669"/>
    <property type="project" value="TreeGrafter"/>
</dbReference>
<name>A0A9X2GXJ8_9MICO</name>
<dbReference type="PANTHER" id="PTHR35176">
    <property type="entry name" value="HEME OXYGENASE HI_0854-RELATED"/>
    <property type="match status" value="1"/>
</dbReference>
<evidence type="ECO:0000259" key="3">
    <source>
        <dbReference type="Pfam" id="PF01243"/>
    </source>
</evidence>
<keyword evidence="1" id="KW-0560">Oxidoreductase</keyword>
<dbReference type="GO" id="GO:0016627">
    <property type="term" value="F:oxidoreductase activity, acting on the CH-CH group of donors"/>
    <property type="evidence" value="ECO:0007669"/>
    <property type="project" value="TreeGrafter"/>
</dbReference>
<dbReference type="RefSeq" id="WP_156999301.1">
    <property type="nucleotide sequence ID" value="NZ_BAAANU010000011.1"/>
</dbReference>
<dbReference type="AlphaFoldDB" id="A0A9X2GXJ8"/>
<dbReference type="PANTHER" id="PTHR35176:SF4">
    <property type="entry name" value="PYRIDOXAMINE 5'-PHOSPHATE OXIDASE-RELATED FMN-BINDING"/>
    <property type="match status" value="1"/>
</dbReference>
<evidence type="ECO:0000313" key="5">
    <source>
        <dbReference type="Proteomes" id="UP001139722"/>
    </source>
</evidence>
<dbReference type="InterPro" id="IPR052019">
    <property type="entry name" value="F420H2_bilvrd_red/Heme_oxyg"/>
</dbReference>
<dbReference type="EMBL" id="JAMZDY010000001">
    <property type="protein sequence ID" value="MCP2370920.1"/>
    <property type="molecule type" value="Genomic_DNA"/>
</dbReference>
<dbReference type="InterPro" id="IPR011576">
    <property type="entry name" value="Pyridox_Oxase_N"/>
</dbReference>
<dbReference type="GO" id="GO:0005829">
    <property type="term" value="C:cytosol"/>
    <property type="evidence" value="ECO:0007669"/>
    <property type="project" value="TreeGrafter"/>
</dbReference>
<dbReference type="OrthoDB" id="157302at2"/>
<comment type="caution">
    <text evidence="4">The sequence shown here is derived from an EMBL/GenBank/DDBJ whole genome shotgun (WGS) entry which is preliminary data.</text>
</comment>
<dbReference type="InterPro" id="IPR012349">
    <property type="entry name" value="Split_barrel_FMN-bd"/>
</dbReference>
<dbReference type="Pfam" id="PF01243">
    <property type="entry name" value="PNPOx_N"/>
    <property type="match status" value="1"/>
</dbReference>
<sequence>MTDPAASASPAASEASAAPATPAATQQQPTVPFAFDPENDVHARALARLASERIAWLGTTSRSGYPHAVPVWFLWHEGAVVMLSEPSAVKVRNATRDPRVLVHLESGHDEEQLTVVQGTAEVLSDAAPAWLPAIGDAYLAKYEHDLPPLKLTLESMAAKYSTIIRVTPEKLIAW</sequence>
<evidence type="ECO:0000256" key="2">
    <source>
        <dbReference type="SAM" id="MobiDB-lite"/>
    </source>
</evidence>
<gene>
    <name evidence="4" type="ORF">BJ978_001596</name>
</gene>
<dbReference type="Gene3D" id="2.30.110.10">
    <property type="entry name" value="Electron Transport, Fmn-binding Protein, Chain A"/>
    <property type="match status" value="1"/>
</dbReference>
<feature type="domain" description="Pyridoxamine 5'-phosphate oxidase N-terminal" evidence="3">
    <location>
        <begin position="45"/>
        <end position="174"/>
    </location>
</feature>
<feature type="compositionally biased region" description="Low complexity" evidence="2">
    <location>
        <begin position="1"/>
        <end position="30"/>
    </location>
</feature>
<accession>A0A9X2GXJ8</accession>